<sequence length="482" mass="52969">MPEIGYQADAGLSGWGAIAEETHETNPDLMWPESNNVYDRMRREDPQIKSVLRAVTLPIQRTEWVIDGTGCRDEVTELVAADLGLGIKGVPYTAPLRTRGRFSWTEFLRLALLELPYGYSFFEQVYQALDGRVRLSKLAWRPPRTIMDIEVAKDGGLVAIKQRGTGIGGRDVRIPVDRLVAFVNEREGANWLGESLLRPAYKMWLLKDRVLRIQALTAERNGLGMPVYTGAELPENANESEREAWLKSEKEAGLTLTKNFRAGEAAGASIPPKAKLELIGVTGKLPDTDKPIRYYDEQIARAVLAHFLNLGTETGSWALGSTFANFFTDSLNAVAQHIADVTQQHVIEDLVDLNWGPNEPAPRIVPAAIGEQQQITAEAIKALIDCGALSPDPALEAFLRERWGMPVKPAVPAGGDVPDDAEGRARARAAVEAAQKGYLATDKPPLRQEEVRELIRRAGADWLEGDGPDVNRIASAEPEEAA</sequence>
<evidence type="ECO:0000313" key="2">
    <source>
        <dbReference type="EMBL" id="TQL87219.1"/>
    </source>
</evidence>
<comment type="caution">
    <text evidence="2">The sequence shown here is derived from an EMBL/GenBank/DDBJ whole genome shotgun (WGS) entry which is preliminary data.</text>
</comment>
<reference evidence="2 3" key="1">
    <citation type="submission" date="2019-06" db="EMBL/GenBank/DDBJ databases">
        <title>Sequencing the genomes of 1000 actinobacteria strains.</title>
        <authorList>
            <person name="Klenk H.-P."/>
        </authorList>
    </citation>
    <scope>NUCLEOTIDE SEQUENCE [LARGE SCALE GENOMIC DNA]</scope>
    <source>
        <strain evidence="2 3">DSM 20169</strain>
    </source>
</reference>
<feature type="region of interest" description="Disordered" evidence="1">
    <location>
        <begin position="460"/>
        <end position="482"/>
    </location>
</feature>
<gene>
    <name evidence="2" type="ORF">FB560_2886</name>
</gene>
<protein>
    <submittedName>
        <fullName evidence="2">Uncharacterized protein DUF935</fullName>
    </submittedName>
</protein>
<dbReference type="InterPro" id="IPR009279">
    <property type="entry name" value="Portal_Mu"/>
</dbReference>
<dbReference type="RefSeq" id="WP_141872996.1">
    <property type="nucleotide sequence ID" value="NZ_VFOX01000001.1"/>
</dbReference>
<evidence type="ECO:0000256" key="1">
    <source>
        <dbReference type="SAM" id="MobiDB-lite"/>
    </source>
</evidence>
<accession>A0A543BQV9</accession>
<name>A0A543BQV9_9MICO</name>
<proteinExistence type="predicted"/>
<dbReference type="Proteomes" id="UP000317209">
    <property type="component" value="Unassembled WGS sequence"/>
</dbReference>
<evidence type="ECO:0000313" key="3">
    <source>
        <dbReference type="Proteomes" id="UP000317209"/>
    </source>
</evidence>
<dbReference type="Pfam" id="PF06074">
    <property type="entry name" value="Portal_Mu"/>
    <property type="match status" value="1"/>
</dbReference>
<dbReference type="AlphaFoldDB" id="A0A543BQV9"/>
<dbReference type="OrthoDB" id="1804088at2"/>
<dbReference type="EMBL" id="VFOX01000001">
    <property type="protein sequence ID" value="TQL87219.1"/>
    <property type="molecule type" value="Genomic_DNA"/>
</dbReference>
<keyword evidence="3" id="KW-1185">Reference proteome</keyword>
<organism evidence="2 3">
    <name type="scientific">Microbacterium saperdae</name>
    <dbReference type="NCBI Taxonomy" id="69368"/>
    <lineage>
        <taxon>Bacteria</taxon>
        <taxon>Bacillati</taxon>
        <taxon>Actinomycetota</taxon>
        <taxon>Actinomycetes</taxon>
        <taxon>Micrococcales</taxon>
        <taxon>Microbacteriaceae</taxon>
        <taxon>Microbacterium</taxon>
    </lineage>
</organism>